<gene>
    <name evidence="8" type="primary">tyrS</name>
    <name evidence="11" type="ORF">HMPREF9709_00158</name>
</gene>
<dbReference type="InterPro" id="IPR002305">
    <property type="entry name" value="aa-tRNA-synth_Ic"/>
</dbReference>
<comment type="caution">
    <text evidence="11">The sequence shown here is derived from an EMBL/GenBank/DDBJ whole genome shotgun (WGS) entry which is preliminary data.</text>
</comment>
<evidence type="ECO:0000259" key="10">
    <source>
        <dbReference type="Pfam" id="PF22421"/>
    </source>
</evidence>
<evidence type="ECO:0000313" key="11">
    <source>
        <dbReference type="EMBL" id="EHR36062.1"/>
    </source>
</evidence>
<keyword evidence="1 8" id="KW-0436">Ligase</keyword>
<dbReference type="AlphaFoldDB" id="H3NL81"/>
<evidence type="ECO:0000256" key="1">
    <source>
        <dbReference type="ARBA" id="ARBA00022598"/>
    </source>
</evidence>
<name>H3NL81_9FIRM</name>
<dbReference type="Pfam" id="PF00579">
    <property type="entry name" value="tRNA-synt_1b"/>
    <property type="match status" value="1"/>
</dbReference>
<reference evidence="11 12" key="1">
    <citation type="submission" date="2012-01" db="EMBL/GenBank/DDBJ databases">
        <title>The Genome Sequence of Helcococcus kunzii ATCC 51366.</title>
        <authorList>
            <consortium name="The Broad Institute Genome Sequencing Platform"/>
            <person name="Earl A."/>
            <person name="Ward D."/>
            <person name="Feldgarden M."/>
            <person name="Gevers D."/>
            <person name="Huys G."/>
            <person name="Young S.K."/>
            <person name="Zeng Q."/>
            <person name="Gargeya S."/>
            <person name="Fitzgerald M."/>
            <person name="Haas B."/>
            <person name="Abouelleil A."/>
            <person name="Alvarado L."/>
            <person name="Arachchi H.M."/>
            <person name="Berlin A."/>
            <person name="Chapman S.B."/>
            <person name="Gearin G."/>
            <person name="Goldberg J."/>
            <person name="Griggs A."/>
            <person name="Gujja S."/>
            <person name="Hansen M."/>
            <person name="Heiman D."/>
            <person name="Howarth C."/>
            <person name="Larimer J."/>
            <person name="Lui A."/>
            <person name="MacDonald P.J.P."/>
            <person name="McCowen C."/>
            <person name="Montmayeur A."/>
            <person name="Murphy C."/>
            <person name="Neiman D."/>
            <person name="Pearson M."/>
            <person name="Priest M."/>
            <person name="Roberts A."/>
            <person name="Saif S."/>
            <person name="Shea T."/>
            <person name="Sisk P."/>
            <person name="Stolte C."/>
            <person name="Sykes S."/>
            <person name="Wortman J."/>
            <person name="Nusbaum C."/>
            <person name="Birren B."/>
        </authorList>
    </citation>
    <scope>NUCLEOTIDE SEQUENCE [LARGE SCALE GENOMIC DNA]</scope>
    <source>
        <strain evidence="11 12">ATCC 51366</strain>
    </source>
</reference>
<dbReference type="NCBIfam" id="TIGR00234">
    <property type="entry name" value="tyrS"/>
    <property type="match status" value="1"/>
</dbReference>
<sequence length="413" mass="48134">MEYKIKHDSVYDELVERGYLEHCTYEEDLKKLLKEEKVPFYIGFDATADSLTIGHFIQIMVMMRMQAHGHIPIALLGGGTTMIGDPSGRSDMRMVMTKEKIDYNAQRFYEQFQRFIDFSDGKAIMDNNANWLLDLNFLSFMREIGVHFNVNEMLKKDAYKNRMDRGLTFFEFSYMLMQSYDYLVLHRKYGAKIQMGGSDQWSNILGGAELVKKHENEQVYAMTFKLLTKADGEKMGKSMNGAIWLDEEKTSPYELFQYMRNCDDRDVKKFLMLLTFVPTEEIEELTKYQDERMNHAKEVLAFEIVKLIHGEEKAQKALETSRSLFNKGAVDENMPTTEIDENTFEENKGVLNMLTFLGLTKSNGEARRLIQQGGISLNEQKLKDFSYELTKDDFKNDLIIQKGKKVFHRVVLK</sequence>
<evidence type="ECO:0000256" key="4">
    <source>
        <dbReference type="ARBA" id="ARBA00022884"/>
    </source>
</evidence>
<protein>
    <recommendedName>
        <fullName evidence="8">Tyrosine--tRNA ligase</fullName>
        <ecNumber evidence="8">6.1.1.1</ecNumber>
    </recommendedName>
    <alternativeName>
        <fullName evidence="8">Tyrosyl-tRNA synthetase</fullName>
        <shortName evidence="8">TyrRS</shortName>
    </alternativeName>
</protein>
<dbReference type="Proteomes" id="UP000004191">
    <property type="component" value="Unassembled WGS sequence"/>
</dbReference>
<evidence type="ECO:0000256" key="5">
    <source>
        <dbReference type="ARBA" id="ARBA00022917"/>
    </source>
</evidence>
<keyword evidence="3 8" id="KW-0067">ATP-binding</keyword>
<comment type="catalytic activity">
    <reaction evidence="7 8">
        <text>tRNA(Tyr) + L-tyrosine + ATP = L-tyrosyl-tRNA(Tyr) + AMP + diphosphate + H(+)</text>
        <dbReference type="Rhea" id="RHEA:10220"/>
        <dbReference type="Rhea" id="RHEA-COMP:9706"/>
        <dbReference type="Rhea" id="RHEA-COMP:9707"/>
        <dbReference type="ChEBI" id="CHEBI:15378"/>
        <dbReference type="ChEBI" id="CHEBI:30616"/>
        <dbReference type="ChEBI" id="CHEBI:33019"/>
        <dbReference type="ChEBI" id="CHEBI:58315"/>
        <dbReference type="ChEBI" id="CHEBI:78442"/>
        <dbReference type="ChEBI" id="CHEBI:78536"/>
        <dbReference type="ChEBI" id="CHEBI:456215"/>
        <dbReference type="EC" id="6.1.1.1"/>
    </reaction>
</comment>
<dbReference type="PATRIC" id="fig|883114.3.peg.159"/>
<evidence type="ECO:0000313" key="12">
    <source>
        <dbReference type="Proteomes" id="UP000004191"/>
    </source>
</evidence>
<dbReference type="eggNOG" id="COG0162">
    <property type="taxonomic scope" value="Bacteria"/>
</dbReference>
<dbReference type="InterPro" id="IPR036986">
    <property type="entry name" value="S4_RNA-bd_sf"/>
</dbReference>
<feature type="short sequence motif" description="'HIGH' region" evidence="8">
    <location>
        <begin position="46"/>
        <end position="55"/>
    </location>
</feature>
<evidence type="ECO:0000256" key="6">
    <source>
        <dbReference type="ARBA" id="ARBA00023146"/>
    </source>
</evidence>
<dbReference type="PROSITE" id="PS50889">
    <property type="entry name" value="S4"/>
    <property type="match status" value="1"/>
</dbReference>
<organism evidence="11 12">
    <name type="scientific">Helcococcus kunzii ATCC 51366</name>
    <dbReference type="NCBI Taxonomy" id="883114"/>
    <lineage>
        <taxon>Bacteria</taxon>
        <taxon>Bacillati</taxon>
        <taxon>Bacillota</taxon>
        <taxon>Tissierellia</taxon>
        <taxon>Tissierellales</taxon>
        <taxon>Peptoniphilaceae</taxon>
        <taxon>Helcococcus</taxon>
    </lineage>
</organism>
<dbReference type="Gene3D" id="3.40.50.620">
    <property type="entry name" value="HUPs"/>
    <property type="match status" value="1"/>
</dbReference>
<dbReference type="SUPFAM" id="SSF52374">
    <property type="entry name" value="Nucleotidylyl transferase"/>
    <property type="match status" value="1"/>
</dbReference>
<dbReference type="HOGENOM" id="CLU_024003_0_3_9"/>
<comment type="similarity">
    <text evidence="8">Belongs to the class-I aminoacyl-tRNA synthetase family. TyrS type 1 subfamily.</text>
</comment>
<dbReference type="InterPro" id="IPR054608">
    <property type="entry name" value="SYY-like_C"/>
</dbReference>
<evidence type="ECO:0000256" key="8">
    <source>
        <dbReference type="HAMAP-Rule" id="MF_02006"/>
    </source>
</evidence>
<dbReference type="Pfam" id="PF22421">
    <property type="entry name" value="SYY_C-terminal"/>
    <property type="match status" value="1"/>
</dbReference>
<dbReference type="OrthoDB" id="9804243at2"/>
<feature type="domain" description="Tyrosine--tRNA ligase SYY-like C-terminal" evidence="10">
    <location>
        <begin position="332"/>
        <end position="408"/>
    </location>
</feature>
<dbReference type="InterPro" id="IPR002307">
    <property type="entry name" value="Tyr-tRNA-ligase"/>
</dbReference>
<keyword evidence="5 8" id="KW-0648">Protein biosynthesis</keyword>
<comment type="subcellular location">
    <subcellularLocation>
        <location evidence="8">Cytoplasm</location>
    </subcellularLocation>
</comment>
<feature type="short sequence motif" description="'KMSKS' region" evidence="8">
    <location>
        <begin position="234"/>
        <end position="238"/>
    </location>
</feature>
<dbReference type="GO" id="GO:0005829">
    <property type="term" value="C:cytosol"/>
    <property type="evidence" value="ECO:0007669"/>
    <property type="project" value="TreeGrafter"/>
</dbReference>
<evidence type="ECO:0000256" key="2">
    <source>
        <dbReference type="ARBA" id="ARBA00022741"/>
    </source>
</evidence>
<comment type="subunit">
    <text evidence="8">Homodimer.</text>
</comment>
<dbReference type="CDD" id="cd00805">
    <property type="entry name" value="TyrRS_core"/>
    <property type="match status" value="1"/>
</dbReference>
<dbReference type="PANTHER" id="PTHR11766">
    <property type="entry name" value="TYROSYL-TRNA SYNTHETASE"/>
    <property type="match status" value="1"/>
</dbReference>
<dbReference type="EC" id="6.1.1.1" evidence="8"/>
<dbReference type="Gene3D" id="1.10.240.10">
    <property type="entry name" value="Tyrosyl-Transfer RNA Synthetase"/>
    <property type="match status" value="1"/>
</dbReference>
<evidence type="ECO:0000256" key="3">
    <source>
        <dbReference type="ARBA" id="ARBA00022840"/>
    </source>
</evidence>
<dbReference type="GO" id="GO:0004831">
    <property type="term" value="F:tyrosine-tRNA ligase activity"/>
    <property type="evidence" value="ECO:0007669"/>
    <property type="project" value="UniProtKB-UniRule"/>
</dbReference>
<dbReference type="InterPro" id="IPR024107">
    <property type="entry name" value="Tyr-tRNA-ligase_bac_1"/>
</dbReference>
<feature type="binding site" evidence="8">
    <location>
        <position position="174"/>
    </location>
    <ligand>
        <name>L-tyrosine</name>
        <dbReference type="ChEBI" id="CHEBI:58315"/>
    </ligand>
</feature>
<dbReference type="STRING" id="883114.HMPREF9709_00158"/>
<dbReference type="SUPFAM" id="SSF55174">
    <property type="entry name" value="Alpha-L RNA-binding motif"/>
    <property type="match status" value="1"/>
</dbReference>
<dbReference type="RefSeq" id="WP_005397018.1">
    <property type="nucleotide sequence ID" value="NZ_JH601088.1"/>
</dbReference>
<dbReference type="GeneID" id="96998181"/>
<dbReference type="GO" id="GO:0005524">
    <property type="term" value="F:ATP binding"/>
    <property type="evidence" value="ECO:0007669"/>
    <property type="project" value="UniProtKB-UniRule"/>
</dbReference>
<comment type="function">
    <text evidence="8">Catalyzes the attachment of tyrosine to tRNA(Tyr) in a two-step reaction: tyrosine is first activated by ATP to form Tyr-AMP and then transferred to the acceptor end of tRNA(Tyr).</text>
</comment>
<dbReference type="GO" id="GO:0003723">
    <property type="term" value="F:RNA binding"/>
    <property type="evidence" value="ECO:0007669"/>
    <property type="project" value="UniProtKB-KW"/>
</dbReference>
<dbReference type="PANTHER" id="PTHR11766:SF0">
    <property type="entry name" value="TYROSINE--TRNA LIGASE, MITOCHONDRIAL"/>
    <property type="match status" value="1"/>
</dbReference>
<proteinExistence type="inferred from homology"/>
<evidence type="ECO:0000256" key="9">
    <source>
        <dbReference type="PROSITE-ProRule" id="PRU00182"/>
    </source>
</evidence>
<dbReference type="CDD" id="cd00165">
    <property type="entry name" value="S4"/>
    <property type="match status" value="1"/>
</dbReference>
<accession>H3NL81</accession>
<keyword evidence="8" id="KW-0963">Cytoplasm</keyword>
<keyword evidence="2 8" id="KW-0547">Nucleotide-binding</keyword>
<dbReference type="InterPro" id="IPR024088">
    <property type="entry name" value="Tyr-tRNA-ligase_bac-type"/>
</dbReference>
<feature type="binding site" evidence="8">
    <location>
        <position position="237"/>
    </location>
    <ligand>
        <name>ATP</name>
        <dbReference type="ChEBI" id="CHEBI:30616"/>
    </ligand>
</feature>
<keyword evidence="12" id="KW-1185">Reference proteome</keyword>
<feature type="binding site" evidence="8">
    <location>
        <position position="41"/>
    </location>
    <ligand>
        <name>L-tyrosine</name>
        <dbReference type="ChEBI" id="CHEBI:58315"/>
    </ligand>
</feature>
<feature type="binding site" evidence="8">
    <location>
        <position position="178"/>
    </location>
    <ligand>
        <name>L-tyrosine</name>
        <dbReference type="ChEBI" id="CHEBI:58315"/>
    </ligand>
</feature>
<evidence type="ECO:0000256" key="7">
    <source>
        <dbReference type="ARBA" id="ARBA00048248"/>
    </source>
</evidence>
<dbReference type="FunFam" id="1.10.240.10:FF:000001">
    <property type="entry name" value="Tyrosine--tRNA ligase"/>
    <property type="match status" value="1"/>
</dbReference>
<dbReference type="GO" id="GO:0006437">
    <property type="term" value="P:tyrosyl-tRNA aminoacylation"/>
    <property type="evidence" value="ECO:0007669"/>
    <property type="project" value="UniProtKB-UniRule"/>
</dbReference>
<dbReference type="EMBL" id="AGEI01000003">
    <property type="protein sequence ID" value="EHR36062.1"/>
    <property type="molecule type" value="Genomic_DNA"/>
</dbReference>
<keyword evidence="6 8" id="KW-0030">Aminoacyl-tRNA synthetase</keyword>
<dbReference type="PRINTS" id="PR01040">
    <property type="entry name" value="TRNASYNTHTYR"/>
</dbReference>
<keyword evidence="4 9" id="KW-0694">RNA-binding</keyword>
<dbReference type="Gene3D" id="3.10.290.10">
    <property type="entry name" value="RNA-binding S4 domain"/>
    <property type="match status" value="1"/>
</dbReference>
<dbReference type="InterPro" id="IPR014729">
    <property type="entry name" value="Rossmann-like_a/b/a_fold"/>
</dbReference>
<dbReference type="HAMAP" id="MF_02006">
    <property type="entry name" value="Tyr_tRNA_synth_type1"/>
    <property type="match status" value="1"/>
</dbReference>